<comment type="caution">
    <text evidence="1">The sequence shown here is derived from an EMBL/GenBank/DDBJ whole genome shotgun (WGS) entry which is preliminary data.</text>
</comment>
<evidence type="ECO:0000313" key="2">
    <source>
        <dbReference type="Proteomes" id="UP000528460"/>
    </source>
</evidence>
<dbReference type="EMBL" id="JABFJW010000044">
    <property type="protein sequence ID" value="NOK09024.1"/>
    <property type="molecule type" value="Genomic_DNA"/>
</dbReference>
<sequence length="142" mass="14859">MFRSVSVVALTLGGLLLGCGGMPEEGRSIEPQESQAPESDVFQSAVTSTAIYGATVTFNSYGDVFTVKDTAGDGRSAVAQIYNYNTGNTSYCWNSSGAGTSTTCNRNFAEGILIRYRACTSNAPNPPTAGNCGEWRTASTAN</sequence>
<accession>A0A7Y4NCM4</accession>
<reference evidence="1 2" key="1">
    <citation type="submission" date="2020-05" db="EMBL/GenBank/DDBJ databases">
        <authorList>
            <person name="Whitworth D."/>
        </authorList>
    </citation>
    <scope>NUCLEOTIDE SEQUENCE [LARGE SCALE GENOMIC DNA]</scope>
    <source>
        <strain evidence="1 2">CA046A</strain>
    </source>
</reference>
<protein>
    <submittedName>
        <fullName evidence="1">Uncharacterized protein</fullName>
    </submittedName>
</protein>
<evidence type="ECO:0000313" key="1">
    <source>
        <dbReference type="EMBL" id="NOK09024.1"/>
    </source>
</evidence>
<dbReference type="Proteomes" id="UP000528460">
    <property type="component" value="Unassembled WGS sequence"/>
</dbReference>
<dbReference type="RefSeq" id="WP_171413236.1">
    <property type="nucleotide sequence ID" value="NZ_JABFJW010000044.1"/>
</dbReference>
<dbReference type="AlphaFoldDB" id="A0A7Y4NCM4"/>
<organism evidence="1 2">
    <name type="scientific">Corallococcus exercitus</name>
    <dbReference type="NCBI Taxonomy" id="2316736"/>
    <lineage>
        <taxon>Bacteria</taxon>
        <taxon>Pseudomonadati</taxon>
        <taxon>Myxococcota</taxon>
        <taxon>Myxococcia</taxon>
        <taxon>Myxococcales</taxon>
        <taxon>Cystobacterineae</taxon>
        <taxon>Myxococcaceae</taxon>
        <taxon>Corallococcus</taxon>
    </lineage>
</organism>
<name>A0A7Y4NCM4_9BACT</name>
<proteinExistence type="predicted"/>
<gene>
    <name evidence="1" type="ORF">HNS30_08275</name>
</gene>
<dbReference type="PROSITE" id="PS51257">
    <property type="entry name" value="PROKAR_LIPOPROTEIN"/>
    <property type="match status" value="1"/>
</dbReference>